<dbReference type="CDD" id="cd18186">
    <property type="entry name" value="BTB_POZ_ZBTB_KLHL-like"/>
    <property type="match status" value="1"/>
</dbReference>
<dbReference type="Proteomes" id="UP000027222">
    <property type="component" value="Unassembled WGS sequence"/>
</dbReference>
<dbReference type="Gene3D" id="3.30.710.10">
    <property type="entry name" value="Potassium Channel Kv1.1, Chain A"/>
    <property type="match status" value="1"/>
</dbReference>
<dbReference type="EMBL" id="KL142399">
    <property type="protein sequence ID" value="KDR69944.1"/>
    <property type="molecule type" value="Genomic_DNA"/>
</dbReference>
<gene>
    <name evidence="3" type="ORF">GALMADRAFT_255256</name>
</gene>
<accession>A0A067SQL7</accession>
<dbReference type="InterPro" id="IPR000210">
    <property type="entry name" value="BTB/POZ_dom"/>
</dbReference>
<organism evidence="3 4">
    <name type="scientific">Galerina marginata (strain CBS 339.88)</name>
    <dbReference type="NCBI Taxonomy" id="685588"/>
    <lineage>
        <taxon>Eukaryota</taxon>
        <taxon>Fungi</taxon>
        <taxon>Dikarya</taxon>
        <taxon>Basidiomycota</taxon>
        <taxon>Agaricomycotina</taxon>
        <taxon>Agaricomycetes</taxon>
        <taxon>Agaricomycetidae</taxon>
        <taxon>Agaricales</taxon>
        <taxon>Agaricineae</taxon>
        <taxon>Strophariaceae</taxon>
        <taxon>Galerina</taxon>
    </lineage>
</organism>
<dbReference type="PROSITE" id="PS50097">
    <property type="entry name" value="BTB"/>
    <property type="match status" value="1"/>
</dbReference>
<dbReference type="InterPro" id="IPR011333">
    <property type="entry name" value="SKP1/BTB/POZ_sf"/>
</dbReference>
<feature type="domain" description="BTB" evidence="2">
    <location>
        <begin position="39"/>
        <end position="109"/>
    </location>
</feature>
<feature type="region of interest" description="Disordered" evidence="1">
    <location>
        <begin position="1"/>
        <end position="21"/>
    </location>
</feature>
<evidence type="ECO:0000259" key="2">
    <source>
        <dbReference type="PROSITE" id="PS50097"/>
    </source>
</evidence>
<dbReference type="OrthoDB" id="2799068at2759"/>
<reference evidence="4" key="1">
    <citation type="journal article" date="2014" name="Proc. Natl. Acad. Sci. U.S.A.">
        <title>Extensive sampling of basidiomycete genomes demonstrates inadequacy of the white-rot/brown-rot paradigm for wood decay fungi.</title>
        <authorList>
            <person name="Riley R."/>
            <person name="Salamov A.A."/>
            <person name="Brown D.W."/>
            <person name="Nagy L.G."/>
            <person name="Floudas D."/>
            <person name="Held B.W."/>
            <person name="Levasseur A."/>
            <person name="Lombard V."/>
            <person name="Morin E."/>
            <person name="Otillar R."/>
            <person name="Lindquist E.A."/>
            <person name="Sun H."/>
            <person name="LaButti K.M."/>
            <person name="Schmutz J."/>
            <person name="Jabbour D."/>
            <person name="Luo H."/>
            <person name="Baker S.E."/>
            <person name="Pisabarro A.G."/>
            <person name="Walton J.D."/>
            <person name="Blanchette R.A."/>
            <person name="Henrissat B."/>
            <person name="Martin F."/>
            <person name="Cullen D."/>
            <person name="Hibbett D.S."/>
            <person name="Grigoriev I.V."/>
        </authorList>
    </citation>
    <scope>NUCLEOTIDE SEQUENCE [LARGE SCALE GENOMIC DNA]</scope>
    <source>
        <strain evidence="4">CBS 339.88</strain>
    </source>
</reference>
<evidence type="ECO:0000256" key="1">
    <source>
        <dbReference type="SAM" id="MobiDB-lite"/>
    </source>
</evidence>
<evidence type="ECO:0000313" key="3">
    <source>
        <dbReference type="EMBL" id="KDR69944.1"/>
    </source>
</evidence>
<protein>
    <recommendedName>
        <fullName evidence="2">BTB domain-containing protein</fullName>
    </recommendedName>
</protein>
<sequence length="330" mass="37167">MSETSNALPGPSIHSDGSDTAGIADSINTTRSNIWFEDGNIIIQAQMIQFRVHKGVLGRHSNVFQDVFSVPHSGGPRSEGCPILNLADRPEDWQNVLITLYDGSLKAYKSVDNMTFSMAESLLRLGKKYEFDNLYGLAIEYFQATRPRTLDLWQKKYIGQDRPNSTTFHDFDLVNLLVDSGITSLLPTSLYACLECYDLEEILRGSTRLDGTPVHLSLNTQITLVRGKEKLLKSTMEYTLDWLTTEGICSDPVDCGPRKARYRAVIFRYPFLPKAAVSPFLLLQLTREASAFCDPCQRVMCDKIEVGREMLWDELPGFFGLQGWADVEDN</sequence>
<dbReference type="Pfam" id="PF00651">
    <property type="entry name" value="BTB"/>
    <property type="match status" value="1"/>
</dbReference>
<name>A0A067SQL7_GALM3</name>
<dbReference type="HOGENOM" id="CLU_033082_3_2_1"/>
<dbReference type="AlphaFoldDB" id="A0A067SQL7"/>
<evidence type="ECO:0000313" key="4">
    <source>
        <dbReference type="Proteomes" id="UP000027222"/>
    </source>
</evidence>
<keyword evidence="4" id="KW-1185">Reference proteome</keyword>
<proteinExistence type="predicted"/>
<dbReference type="SUPFAM" id="SSF54695">
    <property type="entry name" value="POZ domain"/>
    <property type="match status" value="1"/>
</dbReference>